<dbReference type="AlphaFoldDB" id="A0A1G2CL50"/>
<dbReference type="InterPro" id="IPR003601">
    <property type="entry name" value="Topo_IA_2"/>
</dbReference>
<comment type="function">
    <text evidence="10">Releases the supercoiling and torsional tension of DNA, which is introduced during the DNA replication and transcription, by transiently cleaving and rejoining one strand of the DNA duplex. Introduces a single-strand break via transesterification at a target site in duplex DNA. The scissile phosphodiester is attacked by the catalytic tyrosine of the enzyme, resulting in the formation of a DNA-(5'-phosphotyrosyl)-enzyme intermediate and the expulsion of a 3'-OH DNA strand. The free DNA strand then undergoes passage around the unbroken strand, thus removing DNA supercoils. Finally, in the religation step, the DNA 3'-OH attacks the covalent intermediate to expel the active-site tyrosine and restore the DNA phosphodiester backbone.</text>
</comment>
<reference evidence="14 15" key="1">
    <citation type="journal article" date="2016" name="Nat. Commun.">
        <title>Thousands of microbial genomes shed light on interconnected biogeochemical processes in an aquifer system.</title>
        <authorList>
            <person name="Anantharaman K."/>
            <person name="Brown C.T."/>
            <person name="Hug L.A."/>
            <person name="Sharon I."/>
            <person name="Castelle C.J."/>
            <person name="Probst A.J."/>
            <person name="Thomas B.C."/>
            <person name="Singh A."/>
            <person name="Wilkins M.J."/>
            <person name="Karaoz U."/>
            <person name="Brodie E.L."/>
            <person name="Williams K.H."/>
            <person name="Hubbard S.S."/>
            <person name="Banfield J.F."/>
        </authorList>
    </citation>
    <scope>NUCLEOTIDE SEQUENCE [LARGE SCALE GENOMIC DNA]</scope>
</reference>
<keyword evidence="3" id="KW-0479">Metal-binding</keyword>
<dbReference type="InterPro" id="IPR013498">
    <property type="entry name" value="Topo_IA_Znf"/>
</dbReference>
<dbReference type="InterPro" id="IPR013497">
    <property type="entry name" value="Topo_IA_cen"/>
</dbReference>
<feature type="site" description="Interaction with DNA" evidence="10">
    <location>
        <position position="159"/>
    </location>
</feature>
<dbReference type="GO" id="GO:0003677">
    <property type="term" value="F:DNA binding"/>
    <property type="evidence" value="ECO:0007669"/>
    <property type="project" value="UniProtKB-KW"/>
</dbReference>
<dbReference type="EMBL" id="MHLC01000010">
    <property type="protein sequence ID" value="OGZ01460.1"/>
    <property type="molecule type" value="Genomic_DNA"/>
</dbReference>
<keyword evidence="6" id="KW-0460">Magnesium</keyword>
<keyword evidence="9 10" id="KW-0413">Isomerase</keyword>
<comment type="caution">
    <text evidence="14">The sequence shown here is derived from an EMBL/GenBank/DDBJ whole genome shotgun (WGS) entry which is preliminary data.</text>
</comment>
<dbReference type="PRINTS" id="PR00417">
    <property type="entry name" value="PRTPISMRASEI"/>
</dbReference>
<dbReference type="InterPro" id="IPR013826">
    <property type="entry name" value="Topo_IA_cen_sub3"/>
</dbReference>
<dbReference type="InterPro" id="IPR005733">
    <property type="entry name" value="TopoI_bac-type"/>
</dbReference>
<dbReference type="InterPro" id="IPR034149">
    <property type="entry name" value="TOPRIM_TopoI"/>
</dbReference>
<evidence type="ECO:0000256" key="11">
    <source>
        <dbReference type="SAM" id="MobiDB-lite"/>
    </source>
</evidence>
<dbReference type="GO" id="GO:0003917">
    <property type="term" value="F:DNA topoisomerase type I (single strand cut, ATP-independent) activity"/>
    <property type="evidence" value="ECO:0007669"/>
    <property type="project" value="UniProtKB-UniRule"/>
</dbReference>
<name>A0A1G2CL50_9BACT</name>
<dbReference type="Pfam" id="PF01751">
    <property type="entry name" value="Toprim"/>
    <property type="match status" value="1"/>
</dbReference>
<dbReference type="SMART" id="SM00436">
    <property type="entry name" value="TOP1Bc"/>
    <property type="match status" value="1"/>
</dbReference>
<dbReference type="InterPro" id="IPR023406">
    <property type="entry name" value="Topo_IA_AS"/>
</dbReference>
<evidence type="ECO:0000256" key="3">
    <source>
        <dbReference type="ARBA" id="ARBA00022723"/>
    </source>
</evidence>
<dbReference type="GO" id="GO:0005694">
    <property type="term" value="C:chromosome"/>
    <property type="evidence" value="ECO:0007669"/>
    <property type="project" value="InterPro"/>
</dbReference>
<keyword evidence="7 10" id="KW-0799">Topoisomerase</keyword>
<feature type="site" description="Interaction with DNA" evidence="10">
    <location>
        <position position="156"/>
    </location>
</feature>
<dbReference type="PROSITE" id="PS50880">
    <property type="entry name" value="TOPRIM"/>
    <property type="match status" value="1"/>
</dbReference>
<dbReference type="Pfam" id="PF01131">
    <property type="entry name" value="Topoisom_bac"/>
    <property type="match status" value="1"/>
</dbReference>
<dbReference type="InterPro" id="IPR003602">
    <property type="entry name" value="Topo_IA_DNA-bd_dom"/>
</dbReference>
<dbReference type="Gene3D" id="3.30.65.10">
    <property type="entry name" value="Bacterial Topoisomerase I, domain 1"/>
    <property type="match status" value="1"/>
</dbReference>
<dbReference type="InterPro" id="IPR023405">
    <property type="entry name" value="Topo_IA_core_domain"/>
</dbReference>
<feature type="site" description="Interaction with DNA" evidence="10">
    <location>
        <position position="310"/>
    </location>
</feature>
<dbReference type="NCBIfam" id="TIGR01051">
    <property type="entry name" value="topA_bact"/>
    <property type="match status" value="1"/>
</dbReference>
<dbReference type="InterPro" id="IPR013824">
    <property type="entry name" value="Topo_IA_cen_sub1"/>
</dbReference>
<dbReference type="PROSITE" id="PS52039">
    <property type="entry name" value="TOPO_IA_2"/>
    <property type="match status" value="1"/>
</dbReference>
<feature type="region of interest" description="Interaction with DNA" evidence="10">
    <location>
        <begin position="179"/>
        <end position="184"/>
    </location>
</feature>
<organism evidence="14 15">
    <name type="scientific">Candidatus Liptonbacteria bacterium RIFCSPLOWO2_01_FULL_56_20</name>
    <dbReference type="NCBI Taxonomy" id="1798652"/>
    <lineage>
        <taxon>Bacteria</taxon>
        <taxon>Candidatus Liptoniibacteriota</taxon>
    </lineage>
</organism>
<dbReference type="PANTHER" id="PTHR42785">
    <property type="entry name" value="DNA TOPOISOMERASE, TYPE IA, CORE"/>
    <property type="match status" value="1"/>
</dbReference>
<feature type="region of interest" description="Disordered" evidence="11">
    <location>
        <begin position="683"/>
        <end position="715"/>
    </location>
</feature>
<dbReference type="SMART" id="SM00493">
    <property type="entry name" value="TOPRIM"/>
    <property type="match status" value="1"/>
</dbReference>
<evidence type="ECO:0000259" key="13">
    <source>
        <dbReference type="PROSITE" id="PS52039"/>
    </source>
</evidence>
<comment type="similarity">
    <text evidence="2 10">Belongs to the type IA topoisomerase family.</text>
</comment>
<dbReference type="GO" id="GO:0008270">
    <property type="term" value="F:zinc ion binding"/>
    <property type="evidence" value="ECO:0007669"/>
    <property type="project" value="UniProtKB-KW"/>
</dbReference>
<dbReference type="InterPro" id="IPR000380">
    <property type="entry name" value="Topo_IA"/>
</dbReference>
<dbReference type="GO" id="GO:0006265">
    <property type="term" value="P:DNA topological change"/>
    <property type="evidence" value="ECO:0007669"/>
    <property type="project" value="UniProtKB-UniRule"/>
</dbReference>
<evidence type="ECO:0000256" key="2">
    <source>
        <dbReference type="ARBA" id="ARBA00009446"/>
    </source>
</evidence>
<feature type="active site" description="O-(5'-phospho-DNA)-tyrosine intermediate" evidence="10">
    <location>
        <position position="308"/>
    </location>
</feature>
<dbReference type="SUPFAM" id="SSF56712">
    <property type="entry name" value="Prokaryotic type I DNA topoisomerase"/>
    <property type="match status" value="1"/>
</dbReference>
<dbReference type="PROSITE" id="PS00396">
    <property type="entry name" value="TOPO_IA_1"/>
    <property type="match status" value="1"/>
</dbReference>
<evidence type="ECO:0000256" key="1">
    <source>
        <dbReference type="ARBA" id="ARBA00000213"/>
    </source>
</evidence>
<dbReference type="InterPro" id="IPR006171">
    <property type="entry name" value="TOPRIM_dom"/>
</dbReference>
<dbReference type="Gene3D" id="1.10.290.10">
    <property type="entry name" value="Topoisomerase I, domain 4"/>
    <property type="match status" value="1"/>
</dbReference>
<dbReference type="SMART" id="SM00437">
    <property type="entry name" value="TOP1Ac"/>
    <property type="match status" value="1"/>
</dbReference>
<evidence type="ECO:0000256" key="7">
    <source>
        <dbReference type="ARBA" id="ARBA00023029"/>
    </source>
</evidence>
<keyword evidence="4" id="KW-0863">Zinc-finger</keyword>
<feature type="domain" description="Toprim" evidence="12">
    <location>
        <begin position="2"/>
        <end position="114"/>
    </location>
</feature>
<keyword evidence="8 10" id="KW-0238">DNA-binding</keyword>
<evidence type="ECO:0000256" key="10">
    <source>
        <dbReference type="HAMAP-Rule" id="MF_00952"/>
    </source>
</evidence>
<evidence type="ECO:0000313" key="15">
    <source>
        <dbReference type="Proteomes" id="UP000178495"/>
    </source>
</evidence>
<comment type="subunit">
    <text evidence="10">Monomer.</text>
</comment>
<feature type="site" description="Interaction with DNA" evidence="10">
    <location>
        <position position="499"/>
    </location>
</feature>
<feature type="site" description="Interaction with DNA" evidence="10">
    <location>
        <position position="155"/>
    </location>
</feature>
<proteinExistence type="inferred from homology"/>
<evidence type="ECO:0000259" key="12">
    <source>
        <dbReference type="PROSITE" id="PS50880"/>
    </source>
</evidence>
<evidence type="ECO:0000256" key="8">
    <source>
        <dbReference type="ARBA" id="ARBA00023125"/>
    </source>
</evidence>
<dbReference type="Pfam" id="PF01396">
    <property type="entry name" value="Zn_ribbon_Top1"/>
    <property type="match status" value="2"/>
</dbReference>
<keyword evidence="5" id="KW-0862">Zinc</keyword>
<dbReference type="Proteomes" id="UP000178495">
    <property type="component" value="Unassembled WGS sequence"/>
</dbReference>
<gene>
    <name evidence="10" type="primary">topA</name>
    <name evidence="14" type="ORF">A3A43_03410</name>
</gene>
<dbReference type="CDD" id="cd00186">
    <property type="entry name" value="TOP1Ac"/>
    <property type="match status" value="1"/>
</dbReference>
<dbReference type="STRING" id="1798652.A3A43_03410"/>
<feature type="site" description="Interaction with DNA" evidence="10">
    <location>
        <position position="171"/>
    </location>
</feature>
<dbReference type="Gene3D" id="1.10.460.10">
    <property type="entry name" value="Topoisomerase I, domain 2"/>
    <property type="match status" value="1"/>
</dbReference>
<dbReference type="CDD" id="cd03363">
    <property type="entry name" value="TOPRIM_TopoIA_TopoI"/>
    <property type="match status" value="1"/>
</dbReference>
<feature type="site" description="Interaction with DNA" evidence="10">
    <location>
        <position position="32"/>
    </location>
</feature>
<evidence type="ECO:0000256" key="5">
    <source>
        <dbReference type="ARBA" id="ARBA00022833"/>
    </source>
</evidence>
<dbReference type="Gene3D" id="2.70.20.10">
    <property type="entry name" value="Topoisomerase I, domain 3"/>
    <property type="match status" value="1"/>
</dbReference>
<dbReference type="InterPro" id="IPR013825">
    <property type="entry name" value="Topo_IA_cen_sub2"/>
</dbReference>
<dbReference type="PANTHER" id="PTHR42785:SF1">
    <property type="entry name" value="DNA TOPOISOMERASE"/>
    <property type="match status" value="1"/>
</dbReference>
<dbReference type="EC" id="5.6.2.1" evidence="10"/>
<protein>
    <recommendedName>
        <fullName evidence="10">DNA topoisomerase 1</fullName>
        <ecNumber evidence="10">5.6.2.1</ecNumber>
    </recommendedName>
    <alternativeName>
        <fullName evidence="10">DNA topoisomerase I</fullName>
    </alternativeName>
</protein>
<feature type="site" description="Interaction with DNA" evidence="10">
    <location>
        <position position="164"/>
    </location>
</feature>
<accession>A0A1G2CL50</accession>
<dbReference type="InterPro" id="IPR028612">
    <property type="entry name" value="Topoisom_1_IA"/>
</dbReference>
<evidence type="ECO:0000256" key="4">
    <source>
        <dbReference type="ARBA" id="ARBA00022771"/>
    </source>
</evidence>
<feature type="domain" description="Topo IA-type catalytic" evidence="13">
    <location>
        <begin position="145"/>
        <end position="567"/>
    </location>
</feature>
<evidence type="ECO:0000313" key="14">
    <source>
        <dbReference type="EMBL" id="OGZ01460.1"/>
    </source>
</evidence>
<feature type="compositionally biased region" description="Basic residues" evidence="11">
    <location>
        <begin position="705"/>
        <end position="715"/>
    </location>
</feature>
<dbReference type="SUPFAM" id="SSF57783">
    <property type="entry name" value="Zinc beta-ribbon"/>
    <property type="match status" value="1"/>
</dbReference>
<sequence>MKKLVIVESPTKAKTIDRFLGGEYDVLSSYGHVRDLPKSKLGIDVEHDFEPQYVTPRRAQTRVTALKKAARTAERIILATDEDREGEAIAWHLAKALDLPLPGQTPGRGARDTGTANTPVIERIAFHEITKAALEEALLHPRAIDMALVDAQQARRVLDRLVGYQLSPFLWKKIARGLSAGRVQSVALRLIADREEEIRAFKPEQYWTIIAVLAGAHGDFEANVVRVNGQAVPKPGVLSGSEAERIRAALTASTFVVTSVDKKEVRKNPLPPFTTSTLEQAAAKRLGFSSKKTMYLAQQLYEGGHITYMRTDSVNLSQEALRGAFAWIKNNLPAAYQLPAPRAFKNKSRLAQEAHEAVRPTQPENDPASLKLDKDHARVYELIWRRFIASQLPPALFDATRIEITATHATRNETYLLAANGNTLRFDGFLKILPMKFEEKELPALKENEALTLRSVAAERHETEPPPRYNEASLIKTLEKYGIGRPSTYAPTIAVIQERNYVEKQSGRFYPTELGALVNKVLAEHFPAIVDVAFTAKMEEELDEIARGETAWKKVIHDFYGPFSANLKEKYEEVQKRELIEEKTDALCERCGKPMVVKFGRFGKFLACSGFPECRNTKTLKEPPKPTGIPCPKCLASPDPAKRGKPGELIERRVNKRGRAQGKIFWGCNKYPACDYAVWQDPRKAQEAPGPTPPTNPEVAEKRVTAKKRGPRRTR</sequence>
<dbReference type="Gene3D" id="3.40.50.140">
    <property type="match status" value="1"/>
</dbReference>
<comment type="catalytic activity">
    <reaction evidence="1 10">
        <text>ATP-independent breakage of single-stranded DNA, followed by passage and rejoining.</text>
        <dbReference type="EC" id="5.6.2.1"/>
    </reaction>
</comment>
<evidence type="ECO:0000256" key="9">
    <source>
        <dbReference type="ARBA" id="ARBA00023235"/>
    </source>
</evidence>
<evidence type="ECO:0000256" key="6">
    <source>
        <dbReference type="ARBA" id="ARBA00022842"/>
    </source>
</evidence>
<dbReference type="HAMAP" id="MF_00952">
    <property type="entry name" value="Topoisom_1_prok"/>
    <property type="match status" value="1"/>
</dbReference>